<dbReference type="Gene3D" id="2.60.120.260">
    <property type="entry name" value="Galactose-binding domain-like"/>
    <property type="match status" value="2"/>
</dbReference>
<name>A0A0F9PLT2_9ZZZZ</name>
<proteinExistence type="predicted"/>
<comment type="caution">
    <text evidence="1">The sequence shown here is derived from an EMBL/GenBank/DDBJ whole genome shotgun (WGS) entry which is preliminary data.</text>
</comment>
<gene>
    <name evidence="1" type="ORF">LCGC14_0810740</name>
</gene>
<organism evidence="1">
    <name type="scientific">marine sediment metagenome</name>
    <dbReference type="NCBI Taxonomy" id="412755"/>
    <lineage>
        <taxon>unclassified sequences</taxon>
        <taxon>metagenomes</taxon>
        <taxon>ecological metagenomes</taxon>
    </lineage>
</organism>
<sequence length="839" mass="90166">MGLPLLTLEADLDNDGLFSTNWTPWLIKVIDVGLSRQTALDDFSPRRMKIVLDNDTSRFSPKNTLGPYSGKLLQGTRIRLKAKVTMPLAKNLLPNPSLETNETGWVVIFVGGGIKSRTSIAAKYGGLGYQISQTVTGGWSAEAGTGTAPTQALDYTASIWARALNPIAVGDNVRIELHETGGASGDASTDGAFTSLSRIWQRLEVTHNIAESDRTDLVLKFRREDSDFQAGETVGLDGAQIEQVPSAGLYVDGDQPGAVWGGVAHASTSSRVVDPEFTKFVGDLQDFEPQRTPDRHGRAVFTATGFMDTALRTNISAGPFMRETAEIIAIRVMDIIEAQVAKRLLGLEGELFTDPADRNGGDTWTTISGTITQETDQGEAGANPIVFGSLEGDNATEFTTDGVGNQAEGYIDLFPELTVNKKYRFSCWIKANSAGEVGETVRMFVNTPAGNLGNVDIVLSQVWQRASVQGLVETGATFARFNIFTPILFPNSTDKFLVDGFHASPSLDSAGVVGAPTFLGTKWGDTIEYIDRYRQSAGGMLRELAASVGGWVHEAGDGGLVFEDYSQRDPAVVSVAKLRLSGDHELGGIPFKIKKYIQPTTSQAGTVRVASYGELVSIPSMVTANFAKVVFNLEGGPFALTANEQRTFFAKHVTGSEQAGALIVRRAFAFSLPTGGWAVGDDGIQTPYAIVYGRGSDLIIKDPGSAASVHRFLLVGESLQARSTERSFVDEGAGDPLMELDMPAQGLKTQQMTDLATWAHTRYNAHPALLTVEIAGLTPELQLEIFGRDVGVPVWVQHGAATGDPQGGFGINALFYCEGTKFTYEKGQTPKLTMMLEEG</sequence>
<evidence type="ECO:0000313" key="1">
    <source>
        <dbReference type="EMBL" id="KKN32730.1"/>
    </source>
</evidence>
<accession>A0A0F9PLT2</accession>
<dbReference type="AlphaFoldDB" id="A0A0F9PLT2"/>
<protein>
    <submittedName>
        <fullName evidence="1">Uncharacterized protein</fullName>
    </submittedName>
</protein>
<reference evidence="1" key="1">
    <citation type="journal article" date="2015" name="Nature">
        <title>Complex archaea that bridge the gap between prokaryotes and eukaryotes.</title>
        <authorList>
            <person name="Spang A."/>
            <person name="Saw J.H."/>
            <person name="Jorgensen S.L."/>
            <person name="Zaremba-Niedzwiedzka K."/>
            <person name="Martijn J."/>
            <person name="Lind A.E."/>
            <person name="van Eijk R."/>
            <person name="Schleper C."/>
            <person name="Guy L."/>
            <person name="Ettema T.J."/>
        </authorList>
    </citation>
    <scope>NUCLEOTIDE SEQUENCE</scope>
</reference>
<dbReference type="EMBL" id="LAZR01002231">
    <property type="protein sequence ID" value="KKN32730.1"/>
    <property type="molecule type" value="Genomic_DNA"/>
</dbReference>